<evidence type="ECO:0000256" key="1">
    <source>
        <dbReference type="ARBA" id="ARBA00004123"/>
    </source>
</evidence>
<gene>
    <name evidence="6" type="ORF">NQ314_016064</name>
</gene>
<evidence type="ECO:0000313" key="6">
    <source>
        <dbReference type="EMBL" id="KAJ8931036.1"/>
    </source>
</evidence>
<dbReference type="PANTHER" id="PTHR46062">
    <property type="entry name" value="STEROL REGULATORY ELEMENT-BINDING PROTEIN"/>
    <property type="match status" value="1"/>
</dbReference>
<dbReference type="EMBL" id="JANEYF010004476">
    <property type="protein sequence ID" value="KAJ8931036.1"/>
    <property type="molecule type" value="Genomic_DNA"/>
</dbReference>
<keyword evidence="5" id="KW-0539">Nucleus</keyword>
<evidence type="ECO:0000313" key="7">
    <source>
        <dbReference type="Proteomes" id="UP001162156"/>
    </source>
</evidence>
<comment type="subcellular location">
    <subcellularLocation>
        <location evidence="1">Nucleus</location>
    </subcellularLocation>
</comment>
<evidence type="ECO:0000256" key="3">
    <source>
        <dbReference type="ARBA" id="ARBA00023125"/>
    </source>
</evidence>
<sequence>MHRITRFESQTSCKELALVYHDLHKIQLVDGPEETCHLFGLTTSLNALNLAEAAKDRIKAVDMIDIYVGVALRIKASIPNFLHFIQR</sequence>
<proteinExistence type="predicted"/>
<evidence type="ECO:0000256" key="2">
    <source>
        <dbReference type="ARBA" id="ARBA00023015"/>
    </source>
</evidence>
<dbReference type="PANTHER" id="PTHR46062:SF1">
    <property type="entry name" value="LP12374P"/>
    <property type="match status" value="1"/>
</dbReference>
<keyword evidence="4" id="KW-0804">Transcription</keyword>
<dbReference type="AlphaFoldDB" id="A0AAV8WX42"/>
<accession>A0AAV8WX42</accession>
<evidence type="ECO:0000256" key="5">
    <source>
        <dbReference type="ARBA" id="ARBA00023242"/>
    </source>
</evidence>
<reference evidence="6" key="1">
    <citation type="journal article" date="2023" name="Insect Mol. Biol.">
        <title>Genome sequencing provides insights into the evolution of gene families encoding plant cell wall-degrading enzymes in longhorned beetles.</title>
        <authorList>
            <person name="Shin N.R."/>
            <person name="Okamura Y."/>
            <person name="Kirsch R."/>
            <person name="Pauchet Y."/>
        </authorList>
    </citation>
    <scope>NUCLEOTIDE SEQUENCE</scope>
    <source>
        <strain evidence="6">RBIC_L_NR</strain>
    </source>
</reference>
<keyword evidence="3" id="KW-0238">DNA-binding</keyword>
<comment type="caution">
    <text evidence="6">The sequence shown here is derived from an EMBL/GenBank/DDBJ whole genome shotgun (WGS) entry which is preliminary data.</text>
</comment>
<organism evidence="6 7">
    <name type="scientific">Rhamnusium bicolor</name>
    <dbReference type="NCBI Taxonomy" id="1586634"/>
    <lineage>
        <taxon>Eukaryota</taxon>
        <taxon>Metazoa</taxon>
        <taxon>Ecdysozoa</taxon>
        <taxon>Arthropoda</taxon>
        <taxon>Hexapoda</taxon>
        <taxon>Insecta</taxon>
        <taxon>Pterygota</taxon>
        <taxon>Neoptera</taxon>
        <taxon>Endopterygota</taxon>
        <taxon>Coleoptera</taxon>
        <taxon>Polyphaga</taxon>
        <taxon>Cucujiformia</taxon>
        <taxon>Chrysomeloidea</taxon>
        <taxon>Cerambycidae</taxon>
        <taxon>Lepturinae</taxon>
        <taxon>Rhagiini</taxon>
        <taxon>Rhamnusium</taxon>
    </lineage>
</organism>
<evidence type="ECO:0000256" key="4">
    <source>
        <dbReference type="ARBA" id="ARBA00023163"/>
    </source>
</evidence>
<dbReference type="GO" id="GO:0000978">
    <property type="term" value="F:RNA polymerase II cis-regulatory region sequence-specific DNA binding"/>
    <property type="evidence" value="ECO:0007669"/>
    <property type="project" value="TreeGrafter"/>
</dbReference>
<keyword evidence="7" id="KW-1185">Reference proteome</keyword>
<dbReference type="GO" id="GO:0005634">
    <property type="term" value="C:nucleus"/>
    <property type="evidence" value="ECO:0007669"/>
    <property type="project" value="UniProtKB-SubCell"/>
</dbReference>
<protein>
    <submittedName>
        <fullName evidence="6">Uncharacterized protein</fullName>
    </submittedName>
</protein>
<name>A0AAV8WX42_9CUCU</name>
<keyword evidence="2" id="KW-0805">Transcription regulation</keyword>
<dbReference type="GO" id="GO:0000981">
    <property type="term" value="F:DNA-binding transcription factor activity, RNA polymerase II-specific"/>
    <property type="evidence" value="ECO:0007669"/>
    <property type="project" value="TreeGrafter"/>
</dbReference>
<dbReference type="Proteomes" id="UP001162156">
    <property type="component" value="Unassembled WGS sequence"/>
</dbReference>